<accession>A0A558A887</accession>
<dbReference type="EMBL" id="VJZA01000035">
    <property type="protein sequence ID" value="TVT20466.1"/>
    <property type="molecule type" value="Genomic_DNA"/>
</dbReference>
<dbReference type="RefSeq" id="WP_144641121.1">
    <property type="nucleotide sequence ID" value="NZ_BNAX01000001.1"/>
</dbReference>
<dbReference type="InterPro" id="IPR029058">
    <property type="entry name" value="AB_hydrolase_fold"/>
</dbReference>
<evidence type="ECO:0000313" key="1">
    <source>
        <dbReference type="EMBL" id="TVT20466.1"/>
    </source>
</evidence>
<comment type="caution">
    <text evidence="1">The sequence shown here is derived from an EMBL/GenBank/DDBJ whole genome shotgun (WGS) entry which is preliminary data.</text>
</comment>
<dbReference type="Gene3D" id="3.40.50.1820">
    <property type="entry name" value="alpha/beta hydrolase"/>
    <property type="match status" value="1"/>
</dbReference>
<dbReference type="Proteomes" id="UP000318578">
    <property type="component" value="Unassembled WGS sequence"/>
</dbReference>
<dbReference type="AlphaFoldDB" id="A0A558A887"/>
<proteinExistence type="predicted"/>
<protein>
    <submittedName>
        <fullName evidence="1">Uncharacterized protein</fullName>
    </submittedName>
</protein>
<name>A0A558A887_9PSEU</name>
<organism evidence="1 2">
    <name type="scientific">Amycolatopsis acidiphila</name>
    <dbReference type="NCBI Taxonomy" id="715473"/>
    <lineage>
        <taxon>Bacteria</taxon>
        <taxon>Bacillati</taxon>
        <taxon>Actinomycetota</taxon>
        <taxon>Actinomycetes</taxon>
        <taxon>Pseudonocardiales</taxon>
        <taxon>Pseudonocardiaceae</taxon>
        <taxon>Amycolatopsis</taxon>
    </lineage>
</organism>
<keyword evidence="2" id="KW-1185">Reference proteome</keyword>
<gene>
    <name evidence="1" type="ORF">FNH06_20180</name>
</gene>
<evidence type="ECO:0000313" key="2">
    <source>
        <dbReference type="Proteomes" id="UP000318578"/>
    </source>
</evidence>
<dbReference type="OrthoDB" id="332706at2"/>
<sequence>MVVGAEDTETWEIAEPDIDAGGDTRVARLTALRRNFEANGIDVRFDLVPGIAHRGLQLQATVQQFMSEVPAGRS</sequence>
<reference evidence="1 2" key="1">
    <citation type="submission" date="2019-07" db="EMBL/GenBank/DDBJ databases">
        <title>New species of Amycolatopsis and Streptomyces.</title>
        <authorList>
            <person name="Duangmal K."/>
            <person name="Teo W.F.A."/>
            <person name="Lipun K."/>
        </authorList>
    </citation>
    <scope>NUCLEOTIDE SEQUENCE [LARGE SCALE GENOMIC DNA]</scope>
    <source>
        <strain evidence="1 2">JCM 30562</strain>
    </source>
</reference>